<feature type="region of interest" description="Disordered" evidence="1">
    <location>
        <begin position="141"/>
        <end position="173"/>
    </location>
</feature>
<accession>A0A212JZQ8</accession>
<evidence type="ECO:0000313" key="2">
    <source>
        <dbReference type="EMBL" id="SBW04954.1"/>
    </source>
</evidence>
<name>A0A212JZQ8_9BACT</name>
<protein>
    <submittedName>
        <fullName evidence="2">Uncharacterized protein</fullName>
    </submittedName>
</protein>
<organism evidence="2">
    <name type="scientific">uncultured Desulfovibrio sp</name>
    <dbReference type="NCBI Taxonomy" id="167968"/>
    <lineage>
        <taxon>Bacteria</taxon>
        <taxon>Pseudomonadati</taxon>
        <taxon>Thermodesulfobacteriota</taxon>
        <taxon>Desulfovibrionia</taxon>
        <taxon>Desulfovibrionales</taxon>
        <taxon>Desulfovibrionaceae</taxon>
        <taxon>Desulfovibrio</taxon>
        <taxon>environmental samples</taxon>
    </lineage>
</organism>
<feature type="compositionally biased region" description="Basic residues" evidence="1">
    <location>
        <begin position="64"/>
        <end position="80"/>
    </location>
</feature>
<dbReference type="AlphaFoldDB" id="A0A212JZQ8"/>
<feature type="region of interest" description="Disordered" evidence="1">
    <location>
        <begin position="39"/>
        <end position="80"/>
    </location>
</feature>
<evidence type="ECO:0000256" key="1">
    <source>
        <dbReference type="SAM" id="MobiDB-lite"/>
    </source>
</evidence>
<reference evidence="2" key="1">
    <citation type="submission" date="2016-04" db="EMBL/GenBank/DDBJ databases">
        <authorList>
            <person name="Evans L.H."/>
            <person name="Alamgir A."/>
            <person name="Owens N."/>
            <person name="Weber N.D."/>
            <person name="Virtaneva K."/>
            <person name="Barbian K."/>
            <person name="Babar A."/>
            <person name="Rosenke K."/>
        </authorList>
    </citation>
    <scope>NUCLEOTIDE SEQUENCE</scope>
    <source>
        <strain evidence="2">92-2</strain>
    </source>
</reference>
<proteinExistence type="predicted"/>
<gene>
    <name evidence="2" type="ORF">KM92DES2_11992</name>
</gene>
<feature type="compositionally biased region" description="Low complexity" evidence="1">
    <location>
        <begin position="52"/>
        <end position="63"/>
    </location>
</feature>
<sequence>MFRRLFALFARDSRQRANILPQKGSYTRKDHLRRNGCQQKPRQLGQHGNARAVQGAHHAIGHAQQHKHAKGRGQQRKNAHQHLVHLCGGRAHDHHRADGGRPHAKRYGQRHNADVALLAGKRVLAVIVHEGNCRKKKQHACADTEGVKRETEERKQVRAKQEQRYADKKDGRRGFGGHPGFLFFVKALGAADKGAQHRRGRHERINFDARAHNFSKKFHVNSTSCAGSLALEQLPPCTNCCKNPRHKMLARQCVLPVAPIVAMQDVTPEDSLEALLASKHFKMKKHQGTAPRKAQIYEGGSMSCKRRHVHTVSPPEPEISYTGAPCTA</sequence>
<dbReference type="EMBL" id="FLUP01000001">
    <property type="protein sequence ID" value="SBW04954.1"/>
    <property type="molecule type" value="Genomic_DNA"/>
</dbReference>